<organism evidence="2 3">
    <name type="scientific">Fulvivirga sediminis</name>
    <dbReference type="NCBI Taxonomy" id="2803949"/>
    <lineage>
        <taxon>Bacteria</taxon>
        <taxon>Pseudomonadati</taxon>
        <taxon>Bacteroidota</taxon>
        <taxon>Cytophagia</taxon>
        <taxon>Cytophagales</taxon>
        <taxon>Fulvivirgaceae</taxon>
        <taxon>Fulvivirga</taxon>
    </lineage>
</organism>
<keyword evidence="2" id="KW-0808">Transferase</keyword>
<dbReference type="SUPFAM" id="SSF53335">
    <property type="entry name" value="S-adenosyl-L-methionine-dependent methyltransferases"/>
    <property type="match status" value="1"/>
</dbReference>
<dbReference type="RefSeq" id="WP_202244099.1">
    <property type="nucleotide sequence ID" value="NZ_JAESIY010000004.1"/>
</dbReference>
<sequence length="235" mass="26783">MSTAVTKNKRGFTYELPEIGKKFILDSQVGLGPVLDVGAAYGVATLPALRKGLEVVAIDINKEHLNSLEKRVPVTQESRLTTMEVNFPYVNFPDNYFQAIYISQVFPFLKPFEIEMAAEKIFKWLRHGGKLYVVSFTPYLKHCESYIPIYEAKKESGEEWAGYIECLSDYSVDNPIASALPESINHIDQDDLHRVFSPLFDIQQLFVFGDPNNHLPEWIRYDGKERVGMIAKKGI</sequence>
<comment type="caution">
    <text evidence="2">The sequence shown here is derived from an EMBL/GenBank/DDBJ whole genome shotgun (WGS) entry which is preliminary data.</text>
</comment>
<dbReference type="AlphaFoldDB" id="A0A937F4M4"/>
<dbReference type="Pfam" id="PF13649">
    <property type="entry name" value="Methyltransf_25"/>
    <property type="match status" value="1"/>
</dbReference>
<name>A0A937F4M4_9BACT</name>
<evidence type="ECO:0000313" key="3">
    <source>
        <dbReference type="Proteomes" id="UP000659388"/>
    </source>
</evidence>
<accession>A0A937F4M4</accession>
<dbReference type="Proteomes" id="UP000659388">
    <property type="component" value="Unassembled WGS sequence"/>
</dbReference>
<dbReference type="GO" id="GO:0032259">
    <property type="term" value="P:methylation"/>
    <property type="evidence" value="ECO:0007669"/>
    <property type="project" value="UniProtKB-KW"/>
</dbReference>
<feature type="domain" description="Methyltransferase" evidence="1">
    <location>
        <begin position="34"/>
        <end position="129"/>
    </location>
</feature>
<evidence type="ECO:0000259" key="1">
    <source>
        <dbReference type="Pfam" id="PF13649"/>
    </source>
</evidence>
<keyword evidence="2" id="KW-0489">Methyltransferase</keyword>
<dbReference type="EMBL" id="JAESIY010000004">
    <property type="protein sequence ID" value="MBL3656312.1"/>
    <property type="molecule type" value="Genomic_DNA"/>
</dbReference>
<protein>
    <submittedName>
        <fullName evidence="2">Class I SAM-dependent methyltransferase</fullName>
    </submittedName>
</protein>
<dbReference type="Gene3D" id="3.40.50.150">
    <property type="entry name" value="Vaccinia Virus protein VP39"/>
    <property type="match status" value="1"/>
</dbReference>
<dbReference type="CDD" id="cd02440">
    <property type="entry name" value="AdoMet_MTases"/>
    <property type="match status" value="1"/>
</dbReference>
<keyword evidence="3" id="KW-1185">Reference proteome</keyword>
<evidence type="ECO:0000313" key="2">
    <source>
        <dbReference type="EMBL" id="MBL3656312.1"/>
    </source>
</evidence>
<dbReference type="InterPro" id="IPR041698">
    <property type="entry name" value="Methyltransf_25"/>
</dbReference>
<dbReference type="InterPro" id="IPR029063">
    <property type="entry name" value="SAM-dependent_MTases_sf"/>
</dbReference>
<reference evidence="2" key="1">
    <citation type="submission" date="2021-01" db="EMBL/GenBank/DDBJ databases">
        <title>Fulvivirga kasyanovii gen. nov., sp nov., a novel member of the phylum Bacteroidetes isolated from seawater in a mussel farm.</title>
        <authorList>
            <person name="Zhao L.-H."/>
            <person name="Wang Z.-J."/>
        </authorList>
    </citation>
    <scope>NUCLEOTIDE SEQUENCE</scope>
    <source>
        <strain evidence="2">2943</strain>
    </source>
</reference>
<dbReference type="GO" id="GO:0008168">
    <property type="term" value="F:methyltransferase activity"/>
    <property type="evidence" value="ECO:0007669"/>
    <property type="project" value="UniProtKB-KW"/>
</dbReference>
<gene>
    <name evidence="2" type="ORF">JL102_09235</name>
</gene>
<proteinExistence type="predicted"/>